<dbReference type="VEuPathDB" id="FungiDB:PPTG_01200"/>
<proteinExistence type="predicted"/>
<accession>W2RI15</accession>
<dbReference type="Proteomes" id="UP000018817">
    <property type="component" value="Unassembled WGS sequence"/>
</dbReference>
<reference evidence="2 3" key="2">
    <citation type="submission" date="2013-11" db="EMBL/GenBank/DDBJ databases">
        <title>The Genome Sequence of Phytophthora parasitica INRA-310.</title>
        <authorList>
            <consortium name="The Broad Institute Genomics Platform"/>
            <person name="Russ C."/>
            <person name="Tyler B."/>
            <person name="Panabieres F."/>
            <person name="Shan W."/>
            <person name="Tripathy S."/>
            <person name="Grunwald N."/>
            <person name="Machado M."/>
            <person name="Johnson C.S."/>
            <person name="Arredondo F."/>
            <person name="Hong C."/>
            <person name="Coffey M."/>
            <person name="Young S.K."/>
            <person name="Zeng Q."/>
            <person name="Gargeya S."/>
            <person name="Fitzgerald M."/>
            <person name="Abouelleil A."/>
            <person name="Alvarado L."/>
            <person name="Chapman S.B."/>
            <person name="Gainer-Dewar J."/>
            <person name="Goldberg J."/>
            <person name="Griggs A."/>
            <person name="Gujja S."/>
            <person name="Hansen M."/>
            <person name="Howarth C."/>
            <person name="Imamovic A."/>
            <person name="Ireland A."/>
            <person name="Larimer J."/>
            <person name="McCowan C."/>
            <person name="Murphy C."/>
            <person name="Pearson M."/>
            <person name="Poon T.W."/>
            <person name="Priest M."/>
            <person name="Roberts A."/>
            <person name="Saif S."/>
            <person name="Shea T."/>
            <person name="Sykes S."/>
            <person name="Wortman J."/>
            <person name="Nusbaum C."/>
            <person name="Birren B."/>
        </authorList>
    </citation>
    <scope>NUCLEOTIDE SEQUENCE [LARGE SCALE GENOMIC DNA]</scope>
    <source>
        <strain evidence="2 3">INRA-310</strain>
    </source>
</reference>
<feature type="region of interest" description="Disordered" evidence="1">
    <location>
        <begin position="14"/>
        <end position="39"/>
    </location>
</feature>
<dbReference type="STRING" id="761204.W2RI15"/>
<dbReference type="OrthoDB" id="2430314at2759"/>
<evidence type="ECO:0008006" key="4">
    <source>
        <dbReference type="Google" id="ProtNLM"/>
    </source>
</evidence>
<dbReference type="RefSeq" id="XP_008891059.1">
    <property type="nucleotide sequence ID" value="XM_008892811.1"/>
</dbReference>
<protein>
    <recommendedName>
        <fullName evidence="4">Transposase Helix-turn-helix domain-containing protein</fullName>
    </recommendedName>
</protein>
<evidence type="ECO:0000313" key="3">
    <source>
        <dbReference type="Proteomes" id="UP000018817"/>
    </source>
</evidence>
<reference evidence="3" key="1">
    <citation type="submission" date="2011-12" db="EMBL/GenBank/DDBJ databases">
        <authorList>
            <consortium name="The Broad Institute Genome Sequencing Platform"/>
            <person name="Russ C."/>
            <person name="Tyler B."/>
            <person name="Panabieres F."/>
            <person name="Shan W."/>
            <person name="Tripathy S."/>
            <person name="Grunwald N."/>
            <person name="Machado M."/>
            <person name="Young S.K."/>
            <person name="Zeng Q."/>
            <person name="Gargeya S."/>
            <person name="Fitzgerald M."/>
            <person name="Haas B."/>
            <person name="Abouelleil A."/>
            <person name="Alvarado L."/>
            <person name="Arachchi H.M."/>
            <person name="Berlin A."/>
            <person name="Chapman S.B."/>
            <person name="Gearin G."/>
            <person name="Goldberg J."/>
            <person name="Griggs A."/>
            <person name="Gujja S."/>
            <person name="Hansen M."/>
            <person name="Heiman D."/>
            <person name="Howarth C."/>
            <person name="Larimer J."/>
            <person name="Lui A."/>
            <person name="MacDonald P.J.P."/>
            <person name="McCowen C."/>
            <person name="Montmayeur A."/>
            <person name="Murphy C."/>
            <person name="Neiman D."/>
            <person name="Pearson M."/>
            <person name="Priest M."/>
            <person name="Roberts A."/>
            <person name="Saif S."/>
            <person name="Shea T."/>
            <person name="Sisk P."/>
            <person name="Stolte C."/>
            <person name="Sykes S."/>
            <person name="Wortman J."/>
            <person name="Nusbaum C."/>
            <person name="Birren B."/>
        </authorList>
    </citation>
    <scope>NUCLEOTIDE SEQUENCE [LARGE SCALE GENOMIC DNA]</scope>
    <source>
        <strain evidence="3">INRA-310</strain>
    </source>
</reference>
<dbReference type="EMBL" id="KI669561">
    <property type="protein sequence ID" value="ETN25073.1"/>
    <property type="molecule type" value="Genomic_DNA"/>
</dbReference>
<organism evidence="2 3">
    <name type="scientific">Phytophthora nicotianae (strain INRA-310)</name>
    <name type="common">Phytophthora parasitica</name>
    <dbReference type="NCBI Taxonomy" id="761204"/>
    <lineage>
        <taxon>Eukaryota</taxon>
        <taxon>Sar</taxon>
        <taxon>Stramenopiles</taxon>
        <taxon>Oomycota</taxon>
        <taxon>Peronosporomycetes</taxon>
        <taxon>Peronosporales</taxon>
        <taxon>Peronosporaceae</taxon>
        <taxon>Phytophthora</taxon>
    </lineage>
</organism>
<dbReference type="AlphaFoldDB" id="W2RI15"/>
<dbReference type="GeneID" id="20171514"/>
<sequence>MLWVSINNSVPLHKAGARTPKHVSDTARRTKSSNSATSTSNLVGSGYFTTQKTTANGSTTSSTVIQDMETAAAATASRSSTHLSNFNAGTVLLLKKLFLNRGQSKMYHSLSGKTAFLLGSVPLFGVVAYQSTLVKKTIVRSWHWRHYIFSNDSDDDEFRKTLRLPRPAFWKLLDIIELDTTRKRTNWCVPLSPAIRLCVYLYYAGHGCSLQQLSAQFGIGRSTASGIIKTVSESIVSRMENWISFPETRAELLELLRQFEQNHHLPGCVAAIDGFATFPTFSLQSQRATSFTTAKIFIL</sequence>
<evidence type="ECO:0000313" key="2">
    <source>
        <dbReference type="EMBL" id="ETN25073.1"/>
    </source>
</evidence>
<name>W2RI15_PHYN3</name>
<gene>
    <name evidence="2" type="ORF">PPTG_01200</name>
</gene>
<evidence type="ECO:0000256" key="1">
    <source>
        <dbReference type="SAM" id="MobiDB-lite"/>
    </source>
</evidence>